<protein>
    <submittedName>
        <fullName evidence="3">Uncharacterized protein</fullName>
    </submittedName>
</protein>
<keyword evidence="2" id="KW-1133">Transmembrane helix</keyword>
<dbReference type="STRING" id="573370.DMR_31390"/>
<evidence type="ECO:0000256" key="1">
    <source>
        <dbReference type="SAM" id="Coils"/>
    </source>
</evidence>
<dbReference type="HOGENOM" id="CLU_147904_0_0_7"/>
<dbReference type="EMBL" id="AP010904">
    <property type="protein sequence ID" value="BAH76630.1"/>
    <property type="molecule type" value="Genomic_DNA"/>
</dbReference>
<gene>
    <name evidence="3" type="ordered locus">DMR_31390</name>
</gene>
<evidence type="ECO:0000256" key="2">
    <source>
        <dbReference type="SAM" id="Phobius"/>
    </source>
</evidence>
<dbReference type="eggNOG" id="ENOG5031838">
    <property type="taxonomic scope" value="Bacteria"/>
</dbReference>
<keyword evidence="1" id="KW-0175">Coiled coil</keyword>
<feature type="coiled-coil region" evidence="1">
    <location>
        <begin position="75"/>
        <end position="129"/>
    </location>
</feature>
<accession>C4XIR2</accession>
<keyword evidence="4" id="KW-1185">Reference proteome</keyword>
<proteinExistence type="predicted"/>
<keyword evidence="2" id="KW-0812">Transmembrane</keyword>
<keyword evidence="2" id="KW-0472">Membrane</keyword>
<evidence type="ECO:0000313" key="3">
    <source>
        <dbReference type="EMBL" id="BAH76630.1"/>
    </source>
</evidence>
<reference evidence="3 4" key="1">
    <citation type="journal article" date="2009" name="Genome Res.">
        <title>Whole genome sequence of Desulfovibrio magneticus strain RS-1 revealed common gene clusters in magnetotactic bacteria.</title>
        <authorList>
            <person name="Nakazawa H."/>
            <person name="Arakaki A."/>
            <person name="Narita-Yamada S."/>
            <person name="Yashiro I."/>
            <person name="Jinno K."/>
            <person name="Aoki N."/>
            <person name="Tsuruyama A."/>
            <person name="Okamura Y."/>
            <person name="Tanikawa S."/>
            <person name="Fujita N."/>
            <person name="Takeyama H."/>
            <person name="Matsunaga T."/>
        </authorList>
    </citation>
    <scope>NUCLEOTIDE SEQUENCE [LARGE SCALE GENOMIC DNA]</scope>
    <source>
        <strain evidence="4">ATCC 700980 / DSM 13731 / RS-1</strain>
    </source>
</reference>
<dbReference type="Proteomes" id="UP000009071">
    <property type="component" value="Chromosome"/>
</dbReference>
<sequence>MDAPACAGWRRGCPTILQDARHAMGRIDMLTGRGGRVAGFVAAVCCLVVLALFAPGQAAAQDYDSMMPEQLAKELRKAETEYRKVMEEVRAAENERIARKAAGAADAALAEADAALKSLLGKAEEFKIKADYLDELYEVKRKEYKNK</sequence>
<dbReference type="AlphaFoldDB" id="C4XIR2"/>
<evidence type="ECO:0000313" key="4">
    <source>
        <dbReference type="Proteomes" id="UP000009071"/>
    </source>
</evidence>
<feature type="transmembrane region" description="Helical" evidence="2">
    <location>
        <begin position="37"/>
        <end position="60"/>
    </location>
</feature>
<name>C4XIR2_SOLM1</name>
<organism evidence="3 4">
    <name type="scientific">Solidesulfovibrio magneticus (strain ATCC 700980 / DSM 13731 / RS-1)</name>
    <name type="common">Desulfovibrio magneticus</name>
    <dbReference type="NCBI Taxonomy" id="573370"/>
    <lineage>
        <taxon>Bacteria</taxon>
        <taxon>Pseudomonadati</taxon>
        <taxon>Thermodesulfobacteriota</taxon>
        <taxon>Desulfovibrionia</taxon>
        <taxon>Desulfovibrionales</taxon>
        <taxon>Desulfovibrionaceae</taxon>
        <taxon>Solidesulfovibrio</taxon>
    </lineage>
</organism>
<dbReference type="KEGG" id="dma:DMR_31390"/>